<evidence type="ECO:0000313" key="2">
    <source>
        <dbReference type="Proteomes" id="UP000075288"/>
    </source>
</evidence>
<dbReference type="RefSeq" id="WP_257677564.1">
    <property type="nucleotide sequence ID" value="NZ_CP068054.1"/>
</dbReference>
<sequence>MLSAADYRKKTIGTDILQELEKWAMNEQEVFTKSKSGKEGEA</sequence>
<organism evidence="1 2">
    <name type="scientific">Heyndrickxia coagulans</name>
    <name type="common">Weizmannia coagulans</name>
    <dbReference type="NCBI Taxonomy" id="1398"/>
    <lineage>
        <taxon>Bacteria</taxon>
        <taxon>Bacillati</taxon>
        <taxon>Bacillota</taxon>
        <taxon>Bacilli</taxon>
        <taxon>Bacillales</taxon>
        <taxon>Bacillaceae</taxon>
        <taxon>Heyndrickxia</taxon>
    </lineage>
</organism>
<accession>A0A150K5S1</accession>
<gene>
    <name evidence="1" type="ORF">B4098_0556</name>
</gene>
<dbReference type="AlphaFoldDB" id="A0A150K5S1"/>
<name>A0A150K5S1_HEYCO</name>
<proteinExistence type="predicted"/>
<protein>
    <submittedName>
        <fullName evidence="1">Uncharacterized protein</fullName>
    </submittedName>
</protein>
<dbReference type="GeneID" id="80367941"/>
<comment type="caution">
    <text evidence="1">The sequence shown here is derived from an EMBL/GenBank/DDBJ whole genome shotgun (WGS) entry which is preliminary data.</text>
</comment>
<dbReference type="Proteomes" id="UP000075288">
    <property type="component" value="Unassembled WGS sequence"/>
</dbReference>
<dbReference type="EMBL" id="LQYG01000023">
    <property type="protein sequence ID" value="KYC64882.1"/>
    <property type="molecule type" value="Genomic_DNA"/>
</dbReference>
<dbReference type="PATRIC" id="fig|1398.26.peg.1747"/>
<evidence type="ECO:0000313" key="1">
    <source>
        <dbReference type="EMBL" id="KYC64882.1"/>
    </source>
</evidence>
<reference evidence="1 2" key="1">
    <citation type="submission" date="2016-01" db="EMBL/GenBank/DDBJ databases">
        <title>Genome Sequences of Twelve Sporeforming Bacillus Species Isolated from Foods.</title>
        <authorList>
            <person name="Berendsen E.M."/>
            <person name="Wells-Bennik M.H."/>
            <person name="Krawcyk A.O."/>
            <person name="De Jong A."/>
            <person name="Holsappel S."/>
            <person name="Eijlander R.T."/>
            <person name="Kuipers O.P."/>
        </authorList>
    </citation>
    <scope>NUCLEOTIDE SEQUENCE [LARGE SCALE GENOMIC DNA]</scope>
    <source>
        <strain evidence="1 2">B4098</strain>
    </source>
</reference>